<dbReference type="GO" id="GO:0071766">
    <property type="term" value="P:Actinobacterium-type cell wall biogenesis"/>
    <property type="evidence" value="ECO:0007669"/>
    <property type="project" value="UniProtKB-ARBA"/>
</dbReference>
<feature type="domain" description="AMP-dependent synthetase/ligase" evidence="2">
    <location>
        <begin position="19"/>
        <end position="408"/>
    </location>
</feature>
<dbReference type="OrthoDB" id="9803968at2"/>
<organism evidence="3 4">
    <name type="scientific">Stella humosa</name>
    <dbReference type="NCBI Taxonomy" id="94"/>
    <lineage>
        <taxon>Bacteria</taxon>
        <taxon>Pseudomonadati</taxon>
        <taxon>Pseudomonadota</taxon>
        <taxon>Alphaproteobacteria</taxon>
        <taxon>Rhodospirillales</taxon>
        <taxon>Stellaceae</taxon>
        <taxon>Stella</taxon>
    </lineage>
</organism>
<gene>
    <name evidence="3" type="ORF">EDC65_5185</name>
</gene>
<protein>
    <submittedName>
        <fullName evidence="3">Acyl-CoA synthetase (AMP-forming)/AMP-acid ligase II</fullName>
    </submittedName>
</protein>
<evidence type="ECO:0000313" key="4">
    <source>
        <dbReference type="Proteomes" id="UP000278222"/>
    </source>
</evidence>
<evidence type="ECO:0000256" key="1">
    <source>
        <dbReference type="ARBA" id="ARBA00006432"/>
    </source>
</evidence>
<keyword evidence="3" id="KW-0436">Ligase</keyword>
<comment type="similarity">
    <text evidence="1">Belongs to the ATP-dependent AMP-binding enzyme family.</text>
</comment>
<accession>A0A3N1KST6</accession>
<dbReference type="InterPro" id="IPR045851">
    <property type="entry name" value="AMP-bd_C_sf"/>
</dbReference>
<dbReference type="Pfam" id="PF00501">
    <property type="entry name" value="AMP-binding"/>
    <property type="match status" value="1"/>
</dbReference>
<keyword evidence="4" id="KW-1185">Reference proteome</keyword>
<reference evidence="3 4" key="1">
    <citation type="submission" date="2018-11" db="EMBL/GenBank/DDBJ databases">
        <title>Genomic Encyclopedia of Type Strains, Phase IV (KMG-IV): sequencing the most valuable type-strain genomes for metagenomic binning, comparative biology and taxonomic classification.</title>
        <authorList>
            <person name="Goeker M."/>
        </authorList>
    </citation>
    <scope>NUCLEOTIDE SEQUENCE [LARGE SCALE GENOMIC DNA]</scope>
    <source>
        <strain evidence="3 4">DSM 5900</strain>
    </source>
</reference>
<dbReference type="Gene3D" id="3.40.50.12780">
    <property type="entry name" value="N-terminal domain of ligase-like"/>
    <property type="match status" value="1"/>
</dbReference>
<dbReference type="RefSeq" id="WP_123695110.1">
    <property type="nucleotide sequence ID" value="NZ_RJKX01000018.1"/>
</dbReference>
<dbReference type="InterPro" id="IPR000873">
    <property type="entry name" value="AMP-dep_synth/lig_dom"/>
</dbReference>
<sequence length="587" mass="60570">MTAPPPTAPRPALLVDRLRRLAREQGERTAVVELGDGETESLRLTFAELDRRARAVGAALTAAGAAGRAVLIAIENGAAFVTAFVGCLYAGAAAVPLPAVASARTRERLAAVVAAPGPCAMIVERTGARSPAEGLDAAVAVIEIAALAEEDDTGWTPPASDPDRIAFVQYSSGSTAAPRGFAISHGALAANQAMMQAAIGHDPEWRSVSWLPPHHDMGLVGGILQPLSDGIMTVLLPTLRVIQKPVRWLRAISAWRGSVSTGPTFMYEACVSRVTAADREGLDLSSWRVACCGAEPVDAAVIDQFVGAYAPYGLSAATPYPCYGLAEATLFVTGGAGGSGVRTVTVDRAELGRGRVRHAADGVRLVACGVPWAGAAVRIVDPASGLEVPAGTVGDIRIAGPSLTAGLWRADGAPRPIAERLHGAGEAGFIQTGDLGFIDDGMLVPVTRRDDVIVIRGVNHHPEDIERTASEAAAPVPLLGAAAFAIGQSGRTGLGIALEIARAEARAADLPALARRVGDRVAAAHGLRPAAVIVLREGGLPRTTSGKVRRHRCRAGLDDGTWPAAATVLLDDRADLTPAPEPGNGRP</sequence>
<evidence type="ECO:0000313" key="3">
    <source>
        <dbReference type="EMBL" id="ROP81328.1"/>
    </source>
</evidence>
<name>A0A3N1KST6_9PROT</name>
<dbReference type="InterPro" id="IPR042099">
    <property type="entry name" value="ANL_N_sf"/>
</dbReference>
<dbReference type="GO" id="GO:0016874">
    <property type="term" value="F:ligase activity"/>
    <property type="evidence" value="ECO:0007669"/>
    <property type="project" value="UniProtKB-KW"/>
</dbReference>
<dbReference type="Gene3D" id="3.30.300.30">
    <property type="match status" value="1"/>
</dbReference>
<dbReference type="GO" id="GO:0070566">
    <property type="term" value="F:adenylyltransferase activity"/>
    <property type="evidence" value="ECO:0007669"/>
    <property type="project" value="TreeGrafter"/>
</dbReference>
<dbReference type="PANTHER" id="PTHR22754:SF32">
    <property type="entry name" value="DISCO-INTERACTING PROTEIN 2"/>
    <property type="match status" value="1"/>
</dbReference>
<dbReference type="EMBL" id="RJKX01000018">
    <property type="protein sequence ID" value="ROP81328.1"/>
    <property type="molecule type" value="Genomic_DNA"/>
</dbReference>
<dbReference type="Proteomes" id="UP000278222">
    <property type="component" value="Unassembled WGS sequence"/>
</dbReference>
<proteinExistence type="inferred from homology"/>
<dbReference type="FunFam" id="3.40.50.12780:FF:000013">
    <property type="entry name" value="Long-chain-fatty-acid--AMP ligase FadD32"/>
    <property type="match status" value="1"/>
</dbReference>
<dbReference type="PANTHER" id="PTHR22754">
    <property type="entry name" value="DISCO-INTERACTING PROTEIN 2 DIP2 -RELATED"/>
    <property type="match status" value="1"/>
</dbReference>
<dbReference type="GO" id="GO:0005886">
    <property type="term" value="C:plasma membrane"/>
    <property type="evidence" value="ECO:0007669"/>
    <property type="project" value="TreeGrafter"/>
</dbReference>
<dbReference type="GO" id="GO:0006633">
    <property type="term" value="P:fatty acid biosynthetic process"/>
    <property type="evidence" value="ECO:0007669"/>
    <property type="project" value="TreeGrafter"/>
</dbReference>
<dbReference type="SUPFAM" id="SSF56801">
    <property type="entry name" value="Acetyl-CoA synthetase-like"/>
    <property type="match status" value="1"/>
</dbReference>
<dbReference type="AlphaFoldDB" id="A0A3N1KST6"/>
<comment type="caution">
    <text evidence="3">The sequence shown here is derived from an EMBL/GenBank/DDBJ whole genome shotgun (WGS) entry which is preliminary data.</text>
</comment>
<evidence type="ECO:0000259" key="2">
    <source>
        <dbReference type="Pfam" id="PF00501"/>
    </source>
</evidence>